<proteinExistence type="predicted"/>
<dbReference type="GO" id="GO:0016747">
    <property type="term" value="F:acyltransferase activity, transferring groups other than amino-acyl groups"/>
    <property type="evidence" value="ECO:0007669"/>
    <property type="project" value="InterPro"/>
</dbReference>
<organism evidence="2 3">
    <name type="scientific">Mammaliicoccus sciuri</name>
    <name type="common">Staphylococcus sciuri</name>
    <dbReference type="NCBI Taxonomy" id="1296"/>
    <lineage>
        <taxon>Bacteria</taxon>
        <taxon>Bacillati</taxon>
        <taxon>Bacillota</taxon>
        <taxon>Bacilli</taxon>
        <taxon>Bacillales</taxon>
        <taxon>Staphylococcaceae</taxon>
        <taxon>Mammaliicoccus</taxon>
    </lineage>
</organism>
<dbReference type="PANTHER" id="PTHR43617:SF38">
    <property type="entry name" value="N-ACETYLTRANSFERASE DOMAIN-CONTAINING PROTEIN"/>
    <property type="match status" value="1"/>
</dbReference>
<evidence type="ECO:0000313" key="2">
    <source>
        <dbReference type="EMBL" id="RTX70392.1"/>
    </source>
</evidence>
<dbReference type="Proteomes" id="UP000274792">
    <property type="component" value="Unassembled WGS sequence"/>
</dbReference>
<dbReference type="InterPro" id="IPR000182">
    <property type="entry name" value="GNAT_dom"/>
</dbReference>
<dbReference type="EMBL" id="RXWV01000097">
    <property type="protein sequence ID" value="RTX70392.1"/>
    <property type="molecule type" value="Genomic_DNA"/>
</dbReference>
<dbReference type="InterPro" id="IPR016181">
    <property type="entry name" value="Acyl_CoA_acyltransferase"/>
</dbReference>
<sequence>MLIRNKQESDVEAIAKVHYESWLTTYRGIVPDSYLDQLTLASYIERHHKFNAPCIVAEVDGEVIGFLMYGKDKDEDTSDTCGEIMVIYLLEAYQHQGIGTRLMQEAEKQMKDKYDELSLWVFEDNHPTIKFYEKHGFKKDGKSEISDVSKELKEVRMMKRI</sequence>
<dbReference type="PANTHER" id="PTHR43617">
    <property type="entry name" value="L-AMINO ACID N-ACETYLTRANSFERASE"/>
    <property type="match status" value="1"/>
</dbReference>
<feature type="domain" description="N-acetyltransferase" evidence="1">
    <location>
        <begin position="1"/>
        <end position="161"/>
    </location>
</feature>
<dbReference type="Gene3D" id="3.40.630.30">
    <property type="match status" value="1"/>
</dbReference>
<dbReference type="Pfam" id="PF00583">
    <property type="entry name" value="Acetyltransf_1"/>
    <property type="match status" value="1"/>
</dbReference>
<name>A0AAJ4VGK5_MAMSC</name>
<dbReference type="AlphaFoldDB" id="A0AAJ4VGK5"/>
<dbReference type="RefSeq" id="WP_126477983.1">
    <property type="nucleotide sequence ID" value="NZ_JALGPB010000002.1"/>
</dbReference>
<gene>
    <name evidence="2" type="ORF">CD117_14440</name>
</gene>
<protein>
    <submittedName>
        <fullName evidence="2">GNAT family N-acetyltransferase</fullName>
    </submittedName>
</protein>
<dbReference type="SUPFAM" id="SSF55729">
    <property type="entry name" value="Acyl-CoA N-acyltransferases (Nat)"/>
    <property type="match status" value="1"/>
</dbReference>
<dbReference type="PROSITE" id="PS51186">
    <property type="entry name" value="GNAT"/>
    <property type="match status" value="1"/>
</dbReference>
<comment type="caution">
    <text evidence="2">The sequence shown here is derived from an EMBL/GenBank/DDBJ whole genome shotgun (WGS) entry which is preliminary data.</text>
</comment>
<evidence type="ECO:0000313" key="3">
    <source>
        <dbReference type="Proteomes" id="UP000274792"/>
    </source>
</evidence>
<evidence type="ECO:0000259" key="1">
    <source>
        <dbReference type="PROSITE" id="PS51186"/>
    </source>
</evidence>
<dbReference type="CDD" id="cd04301">
    <property type="entry name" value="NAT_SF"/>
    <property type="match status" value="1"/>
</dbReference>
<reference evidence="2 3" key="1">
    <citation type="submission" date="2018-10" db="EMBL/GenBank/DDBJ databases">
        <title>A collection Staphylococci species genome sequencing.</title>
        <authorList>
            <person name="Cole K."/>
        </authorList>
    </citation>
    <scope>NUCLEOTIDE SEQUENCE [LARGE SCALE GENOMIC DNA]</scope>
    <source>
        <strain evidence="3">NCTC 12218</strain>
    </source>
</reference>
<dbReference type="InterPro" id="IPR050276">
    <property type="entry name" value="MshD_Acetyltransferase"/>
</dbReference>
<accession>A0AAJ4VGK5</accession>